<dbReference type="RefSeq" id="WP_193989994.1">
    <property type="nucleotide sequence ID" value="NZ_JADEXP010000003.1"/>
</dbReference>
<organism evidence="1 2">
    <name type="scientific">Leptolyngbya cf. ectocarpi LEGE 11479</name>
    <dbReference type="NCBI Taxonomy" id="1828722"/>
    <lineage>
        <taxon>Bacteria</taxon>
        <taxon>Bacillati</taxon>
        <taxon>Cyanobacteriota</taxon>
        <taxon>Cyanophyceae</taxon>
        <taxon>Leptolyngbyales</taxon>
        <taxon>Leptolyngbyaceae</taxon>
        <taxon>Leptolyngbya group</taxon>
        <taxon>Leptolyngbya</taxon>
    </lineage>
</organism>
<dbReference type="AlphaFoldDB" id="A0A928ZSI3"/>
<name>A0A928ZSI3_LEPEC</name>
<protein>
    <submittedName>
        <fullName evidence="1">Uncharacterized protein</fullName>
    </submittedName>
</protein>
<evidence type="ECO:0000313" key="2">
    <source>
        <dbReference type="Proteomes" id="UP000615026"/>
    </source>
</evidence>
<dbReference type="EMBL" id="JADEXP010000003">
    <property type="protein sequence ID" value="MBE9065231.1"/>
    <property type="molecule type" value="Genomic_DNA"/>
</dbReference>
<comment type="caution">
    <text evidence="1">The sequence shown here is derived from an EMBL/GenBank/DDBJ whole genome shotgun (WGS) entry which is preliminary data.</text>
</comment>
<keyword evidence="2" id="KW-1185">Reference proteome</keyword>
<evidence type="ECO:0000313" key="1">
    <source>
        <dbReference type="EMBL" id="MBE9065231.1"/>
    </source>
</evidence>
<gene>
    <name evidence="1" type="ORF">IQ260_01010</name>
</gene>
<sequence>MVAVRKPEISPEVILQQVWNTHKLTRKDYVRLSSFLLSIVELTPHQREQVHHIFDELSMGKIQLIDQ</sequence>
<proteinExistence type="predicted"/>
<dbReference type="Proteomes" id="UP000615026">
    <property type="component" value="Unassembled WGS sequence"/>
</dbReference>
<accession>A0A928ZSI3</accession>
<reference evidence="1" key="1">
    <citation type="submission" date="2020-10" db="EMBL/GenBank/DDBJ databases">
        <authorList>
            <person name="Castelo-Branco R."/>
            <person name="Eusebio N."/>
            <person name="Adriana R."/>
            <person name="Vieira A."/>
            <person name="Brugerolle De Fraissinette N."/>
            <person name="Rezende De Castro R."/>
            <person name="Schneider M.P."/>
            <person name="Vasconcelos V."/>
            <person name="Leao P.N."/>
        </authorList>
    </citation>
    <scope>NUCLEOTIDE SEQUENCE</scope>
    <source>
        <strain evidence="1">LEGE 11479</strain>
    </source>
</reference>